<dbReference type="InterPro" id="IPR001304">
    <property type="entry name" value="C-type_lectin-like"/>
</dbReference>
<evidence type="ECO:0000256" key="3">
    <source>
        <dbReference type="ARBA" id="ARBA00022777"/>
    </source>
</evidence>
<dbReference type="Pfam" id="PF00059">
    <property type="entry name" value="Lectin_C"/>
    <property type="match status" value="1"/>
</dbReference>
<sequence>MQRLRYDMSRILSSSPIFIWFVGLPGSGRTTHVNSLCEKLSLIEIPVVSLLIEESKRDTDRGKVLRDALKGKIERAPDELVVDLIKEALLLNPFARSSKGFIINNFPRTRKQAQLFVKEIKDVDAIIYLFADISTLLARLQAKSPENFESDLNKKKIVDYDREVKIATSGMRAKLEKDCKKFARERMGMAFNFSPLEAKNIKTKDTLFENCEVLGCPELGNSTTLLPNDMYDYYSAFGNMNTTTNATCIRSTGIFAVMHIKGNYTETISNCQNIGADLADVLSEIRTNQLASLINTTVGTWYKASYVGLDDIMNEGIFESSSGNFLHCTEYRAWGPGHPRSKRKSEDCVILDIDKTWKVVPCGVRLTGVCEFFPEAPTINELDFTYKCNKIQSKRKKKRCLVEKKTLRQLIEKSPRLDKCAMLGYEEHEIIN</sequence>
<dbReference type="EMBL" id="JABFTP020000144">
    <property type="protein sequence ID" value="KAL3283255.1"/>
    <property type="molecule type" value="Genomic_DNA"/>
</dbReference>
<dbReference type="InterPro" id="IPR027417">
    <property type="entry name" value="P-loop_NTPase"/>
</dbReference>
<dbReference type="Gene3D" id="3.40.50.300">
    <property type="entry name" value="P-loop containing nucleotide triphosphate hydrolases"/>
    <property type="match status" value="1"/>
</dbReference>
<evidence type="ECO:0000256" key="2">
    <source>
        <dbReference type="ARBA" id="ARBA00022741"/>
    </source>
</evidence>
<evidence type="ECO:0000256" key="1">
    <source>
        <dbReference type="ARBA" id="ARBA00022679"/>
    </source>
</evidence>
<keyword evidence="6" id="KW-1185">Reference proteome</keyword>
<dbReference type="CDD" id="cd00037">
    <property type="entry name" value="CLECT"/>
    <property type="match status" value="1"/>
</dbReference>
<dbReference type="InterPro" id="IPR016186">
    <property type="entry name" value="C-type_lectin-like/link_sf"/>
</dbReference>
<feature type="domain" description="C-type lectin" evidence="4">
    <location>
        <begin position="263"/>
        <end position="371"/>
    </location>
</feature>
<evidence type="ECO:0000313" key="6">
    <source>
        <dbReference type="Proteomes" id="UP001516400"/>
    </source>
</evidence>
<evidence type="ECO:0000313" key="5">
    <source>
        <dbReference type="EMBL" id="KAL3283255.1"/>
    </source>
</evidence>
<keyword evidence="2" id="KW-0547">Nucleotide-binding</keyword>
<accession>A0ABD2NX96</accession>
<dbReference type="Proteomes" id="UP001516400">
    <property type="component" value="Unassembled WGS sequence"/>
</dbReference>
<dbReference type="SUPFAM" id="SSF56436">
    <property type="entry name" value="C-type lectin-like"/>
    <property type="match status" value="1"/>
</dbReference>
<comment type="caution">
    <text evidence="5">The sequence shown here is derived from an EMBL/GenBank/DDBJ whole genome shotgun (WGS) entry which is preliminary data.</text>
</comment>
<dbReference type="SUPFAM" id="SSF52540">
    <property type="entry name" value="P-loop containing nucleoside triphosphate hydrolases"/>
    <property type="match status" value="1"/>
</dbReference>
<keyword evidence="1" id="KW-0808">Transferase</keyword>
<evidence type="ECO:0000259" key="4">
    <source>
        <dbReference type="PROSITE" id="PS50041"/>
    </source>
</evidence>
<organism evidence="5 6">
    <name type="scientific">Cryptolaemus montrouzieri</name>
    <dbReference type="NCBI Taxonomy" id="559131"/>
    <lineage>
        <taxon>Eukaryota</taxon>
        <taxon>Metazoa</taxon>
        <taxon>Ecdysozoa</taxon>
        <taxon>Arthropoda</taxon>
        <taxon>Hexapoda</taxon>
        <taxon>Insecta</taxon>
        <taxon>Pterygota</taxon>
        <taxon>Neoptera</taxon>
        <taxon>Endopterygota</taxon>
        <taxon>Coleoptera</taxon>
        <taxon>Polyphaga</taxon>
        <taxon>Cucujiformia</taxon>
        <taxon>Coccinelloidea</taxon>
        <taxon>Coccinellidae</taxon>
        <taxon>Scymninae</taxon>
        <taxon>Scymnini</taxon>
        <taxon>Cryptolaemus</taxon>
    </lineage>
</organism>
<dbReference type="InterPro" id="IPR016187">
    <property type="entry name" value="CTDL_fold"/>
</dbReference>
<proteinExistence type="predicted"/>
<dbReference type="Pfam" id="PF00406">
    <property type="entry name" value="ADK"/>
    <property type="match status" value="1"/>
</dbReference>
<dbReference type="GO" id="GO:0000166">
    <property type="term" value="F:nucleotide binding"/>
    <property type="evidence" value="ECO:0007669"/>
    <property type="project" value="UniProtKB-KW"/>
</dbReference>
<dbReference type="GO" id="GO:0016301">
    <property type="term" value="F:kinase activity"/>
    <property type="evidence" value="ECO:0007669"/>
    <property type="project" value="UniProtKB-KW"/>
</dbReference>
<gene>
    <name evidence="5" type="ORF">HHI36_006403</name>
</gene>
<reference evidence="5 6" key="1">
    <citation type="journal article" date="2021" name="BMC Biol.">
        <title>Horizontally acquired antibacterial genes associated with adaptive radiation of ladybird beetles.</title>
        <authorList>
            <person name="Li H.S."/>
            <person name="Tang X.F."/>
            <person name="Huang Y.H."/>
            <person name="Xu Z.Y."/>
            <person name="Chen M.L."/>
            <person name="Du X.Y."/>
            <person name="Qiu B.Y."/>
            <person name="Chen P.T."/>
            <person name="Zhang W."/>
            <person name="Slipinski A."/>
            <person name="Escalona H.E."/>
            <person name="Waterhouse R.M."/>
            <person name="Zwick A."/>
            <person name="Pang H."/>
        </authorList>
    </citation>
    <scope>NUCLEOTIDE SEQUENCE [LARGE SCALE GENOMIC DNA]</scope>
    <source>
        <strain evidence="5">SYSU2018</strain>
    </source>
</reference>
<protein>
    <recommendedName>
        <fullName evidence="4">C-type lectin domain-containing protein</fullName>
    </recommendedName>
</protein>
<dbReference type="PANTHER" id="PTHR23359">
    <property type="entry name" value="NUCLEOTIDE KINASE"/>
    <property type="match status" value="1"/>
</dbReference>
<dbReference type="InterPro" id="IPR000850">
    <property type="entry name" value="Adenylat/UMP-CMP_kin"/>
</dbReference>
<dbReference type="Gene3D" id="3.10.100.10">
    <property type="entry name" value="Mannose-Binding Protein A, subunit A"/>
    <property type="match status" value="1"/>
</dbReference>
<dbReference type="AlphaFoldDB" id="A0ABD2NX96"/>
<name>A0ABD2NX96_9CUCU</name>
<keyword evidence="3" id="KW-0418">Kinase</keyword>
<dbReference type="PROSITE" id="PS50041">
    <property type="entry name" value="C_TYPE_LECTIN_2"/>
    <property type="match status" value="1"/>
</dbReference>